<dbReference type="EMBL" id="JAUJEB010000001">
    <property type="protein sequence ID" value="MDN5212098.1"/>
    <property type="molecule type" value="Genomic_DNA"/>
</dbReference>
<feature type="transmembrane region" description="Helical" evidence="1">
    <location>
        <begin position="6"/>
        <end position="26"/>
    </location>
</feature>
<dbReference type="RefSeq" id="WP_346757423.1">
    <property type="nucleotide sequence ID" value="NZ_JAUJEB010000001.1"/>
</dbReference>
<comment type="caution">
    <text evidence="2">The sequence shown here is derived from an EMBL/GenBank/DDBJ whole genome shotgun (WGS) entry which is preliminary data.</text>
</comment>
<feature type="transmembrane region" description="Helical" evidence="1">
    <location>
        <begin position="191"/>
        <end position="211"/>
    </location>
</feature>
<feature type="transmembrane region" description="Helical" evidence="1">
    <location>
        <begin position="94"/>
        <end position="111"/>
    </location>
</feature>
<dbReference type="Proteomes" id="UP001172083">
    <property type="component" value="Unassembled WGS sequence"/>
</dbReference>
<reference evidence="2" key="1">
    <citation type="submission" date="2023-06" db="EMBL/GenBank/DDBJ databases">
        <title>Genomic of Agaribacillus aureum.</title>
        <authorList>
            <person name="Wang G."/>
        </authorList>
    </citation>
    <scope>NUCLEOTIDE SEQUENCE</scope>
    <source>
        <strain evidence="2">BMA12</strain>
    </source>
</reference>
<keyword evidence="3" id="KW-1185">Reference proteome</keyword>
<evidence type="ECO:0000313" key="2">
    <source>
        <dbReference type="EMBL" id="MDN5212098.1"/>
    </source>
</evidence>
<keyword evidence="1" id="KW-0472">Membrane</keyword>
<protein>
    <recommendedName>
        <fullName evidence="4">YhhN-like protein</fullName>
    </recommendedName>
</protein>
<feature type="transmembrane region" description="Helical" evidence="1">
    <location>
        <begin position="63"/>
        <end position="82"/>
    </location>
</feature>
<keyword evidence="1" id="KW-1133">Transmembrane helix</keyword>
<evidence type="ECO:0000313" key="3">
    <source>
        <dbReference type="Proteomes" id="UP001172083"/>
    </source>
</evidence>
<feature type="transmembrane region" description="Helical" evidence="1">
    <location>
        <begin position="38"/>
        <end position="57"/>
    </location>
</feature>
<evidence type="ECO:0000256" key="1">
    <source>
        <dbReference type="SAM" id="Phobius"/>
    </source>
</evidence>
<proteinExistence type="predicted"/>
<accession>A0ABT8L311</accession>
<sequence length="216" mass="24691">MNVDFLQLILTTSSYSAILPLGLGIFKWRSLSFELKILSAYLFLSLLTDITTLQLANNLINNLPLLYVLTVLEFALFSWVYYNIFESFHLKKSVIVIAALFFLVFVISLYQNGVSSYATAPRTVESIVFTIYAIIYFNQILKGNHSFGLEKDAMFWFNGGLLVYFAGSLLFFSLSSFILEHASLEMQRKLFTTPAILNIVQKLLFTIAIWVSQRKK</sequence>
<feature type="transmembrane region" description="Helical" evidence="1">
    <location>
        <begin position="153"/>
        <end position="179"/>
    </location>
</feature>
<keyword evidence="1" id="KW-0812">Transmembrane</keyword>
<feature type="transmembrane region" description="Helical" evidence="1">
    <location>
        <begin position="123"/>
        <end position="141"/>
    </location>
</feature>
<organism evidence="2 3">
    <name type="scientific">Agaribacillus aureus</name>
    <dbReference type="NCBI Taxonomy" id="3051825"/>
    <lineage>
        <taxon>Bacteria</taxon>
        <taxon>Pseudomonadati</taxon>
        <taxon>Bacteroidota</taxon>
        <taxon>Cytophagia</taxon>
        <taxon>Cytophagales</taxon>
        <taxon>Splendidivirgaceae</taxon>
        <taxon>Agaribacillus</taxon>
    </lineage>
</organism>
<name>A0ABT8L311_9BACT</name>
<evidence type="ECO:0008006" key="4">
    <source>
        <dbReference type="Google" id="ProtNLM"/>
    </source>
</evidence>
<gene>
    <name evidence="2" type="ORF">QQ020_08545</name>
</gene>